<accession>A0A2Z7CF49</accession>
<name>A0A2Z7CF49_9LAMI</name>
<dbReference type="InterPro" id="IPR001387">
    <property type="entry name" value="Cro/C1-type_HTH"/>
</dbReference>
<keyword evidence="4" id="KW-1185">Reference proteome</keyword>
<dbReference type="AlphaFoldDB" id="A0A2Z7CF49"/>
<feature type="domain" description="HTH cro/C1-type" evidence="2">
    <location>
        <begin position="107"/>
        <end position="137"/>
    </location>
</feature>
<feature type="compositionally biased region" description="Basic and acidic residues" evidence="1">
    <location>
        <begin position="24"/>
        <end position="38"/>
    </location>
</feature>
<dbReference type="Pfam" id="PF04195">
    <property type="entry name" value="Transposase_28"/>
    <property type="match status" value="1"/>
</dbReference>
<sequence>MSSPDNDLVSRLAESIDRTSPPEVSHREEEIPNSTETHRARILRIDQDEARLAARGCAWYEIKASTLRPSDISFIKDKGGISNLYEVVIPHVHARAHLPPVGFHTFYVNQIERGLRFPIPKFITDLCNHLGISPSQLAPNSFSSLLSLAILLKFYRVPLSTYTLMQIITVKRLGPGKFYLSNKKQFGFKWQPELS</sequence>
<dbReference type="InterPro" id="IPR007321">
    <property type="entry name" value="Transposase_28"/>
</dbReference>
<dbReference type="OrthoDB" id="1752359at2759"/>
<gene>
    <name evidence="3" type="ORF">F511_38483</name>
</gene>
<evidence type="ECO:0000313" key="4">
    <source>
        <dbReference type="Proteomes" id="UP000250235"/>
    </source>
</evidence>
<dbReference type="Proteomes" id="UP000250235">
    <property type="component" value="Unassembled WGS sequence"/>
</dbReference>
<evidence type="ECO:0000256" key="1">
    <source>
        <dbReference type="SAM" id="MobiDB-lite"/>
    </source>
</evidence>
<dbReference type="PROSITE" id="PS50943">
    <property type="entry name" value="HTH_CROC1"/>
    <property type="match status" value="1"/>
</dbReference>
<proteinExistence type="predicted"/>
<dbReference type="EMBL" id="KQ996985">
    <property type="protein sequence ID" value="KZV44497.1"/>
    <property type="molecule type" value="Genomic_DNA"/>
</dbReference>
<reference evidence="3 4" key="1">
    <citation type="journal article" date="2015" name="Proc. Natl. Acad. Sci. U.S.A.">
        <title>The resurrection genome of Boea hygrometrica: A blueprint for survival of dehydration.</title>
        <authorList>
            <person name="Xiao L."/>
            <person name="Yang G."/>
            <person name="Zhang L."/>
            <person name="Yang X."/>
            <person name="Zhao S."/>
            <person name="Ji Z."/>
            <person name="Zhou Q."/>
            <person name="Hu M."/>
            <person name="Wang Y."/>
            <person name="Chen M."/>
            <person name="Xu Y."/>
            <person name="Jin H."/>
            <person name="Xiao X."/>
            <person name="Hu G."/>
            <person name="Bao F."/>
            <person name="Hu Y."/>
            <person name="Wan P."/>
            <person name="Li L."/>
            <person name="Deng X."/>
            <person name="Kuang T."/>
            <person name="Xiang C."/>
            <person name="Zhu J.K."/>
            <person name="Oliver M.J."/>
            <person name="He Y."/>
        </authorList>
    </citation>
    <scope>NUCLEOTIDE SEQUENCE [LARGE SCALE GENOMIC DNA]</scope>
    <source>
        <strain evidence="4">cv. XS01</strain>
    </source>
</reference>
<evidence type="ECO:0000313" key="3">
    <source>
        <dbReference type="EMBL" id="KZV44497.1"/>
    </source>
</evidence>
<feature type="region of interest" description="Disordered" evidence="1">
    <location>
        <begin position="1"/>
        <end position="38"/>
    </location>
</feature>
<evidence type="ECO:0000259" key="2">
    <source>
        <dbReference type="PROSITE" id="PS50943"/>
    </source>
</evidence>
<protein>
    <recommendedName>
        <fullName evidence="2">HTH cro/C1-type domain-containing protein</fullName>
    </recommendedName>
</protein>
<organism evidence="3 4">
    <name type="scientific">Dorcoceras hygrometricum</name>
    <dbReference type="NCBI Taxonomy" id="472368"/>
    <lineage>
        <taxon>Eukaryota</taxon>
        <taxon>Viridiplantae</taxon>
        <taxon>Streptophyta</taxon>
        <taxon>Embryophyta</taxon>
        <taxon>Tracheophyta</taxon>
        <taxon>Spermatophyta</taxon>
        <taxon>Magnoliopsida</taxon>
        <taxon>eudicotyledons</taxon>
        <taxon>Gunneridae</taxon>
        <taxon>Pentapetalae</taxon>
        <taxon>asterids</taxon>
        <taxon>lamiids</taxon>
        <taxon>Lamiales</taxon>
        <taxon>Gesneriaceae</taxon>
        <taxon>Didymocarpoideae</taxon>
        <taxon>Trichosporeae</taxon>
        <taxon>Loxocarpinae</taxon>
        <taxon>Dorcoceras</taxon>
    </lineage>
</organism>